<keyword evidence="5 8" id="KW-0812">Transmembrane</keyword>
<dbReference type="InterPro" id="IPR025857">
    <property type="entry name" value="MacB_PCD"/>
</dbReference>
<keyword evidence="6 8" id="KW-1133">Transmembrane helix</keyword>
<dbReference type="RefSeq" id="WP_126819964.1">
    <property type="nucleotide sequence ID" value="NZ_PIPS01000002.1"/>
</dbReference>
<feature type="transmembrane region" description="Helical" evidence="8">
    <location>
        <begin position="20"/>
        <end position="45"/>
    </location>
</feature>
<feature type="domain" description="ABC3 transporter permease C-terminal" evidence="9">
    <location>
        <begin position="268"/>
        <end position="401"/>
    </location>
</feature>
<dbReference type="NCBIfam" id="TIGR02212">
    <property type="entry name" value="lolCE"/>
    <property type="match status" value="1"/>
</dbReference>
<evidence type="ECO:0000256" key="1">
    <source>
        <dbReference type="ARBA" id="ARBA00004651"/>
    </source>
</evidence>
<evidence type="ECO:0000256" key="6">
    <source>
        <dbReference type="ARBA" id="ARBA00022989"/>
    </source>
</evidence>
<dbReference type="InterPro" id="IPR011925">
    <property type="entry name" value="LolCE_TM"/>
</dbReference>
<keyword evidence="3" id="KW-0813">Transport</keyword>
<name>A0AA94EFU5_9GAMM</name>
<dbReference type="InterPro" id="IPR051447">
    <property type="entry name" value="Lipoprotein-release_system"/>
</dbReference>
<dbReference type="GO" id="GO:0044874">
    <property type="term" value="P:lipoprotein localization to outer membrane"/>
    <property type="evidence" value="ECO:0007669"/>
    <property type="project" value="TreeGrafter"/>
</dbReference>
<evidence type="ECO:0000313" key="11">
    <source>
        <dbReference type="EMBL" id="RUO43300.1"/>
    </source>
</evidence>
<dbReference type="PANTHER" id="PTHR30489:SF0">
    <property type="entry name" value="LIPOPROTEIN-RELEASING SYSTEM TRANSMEMBRANE PROTEIN LOLE"/>
    <property type="match status" value="1"/>
</dbReference>
<keyword evidence="4" id="KW-1003">Cell membrane</keyword>
<dbReference type="AlphaFoldDB" id="A0AA94EFU5"/>
<evidence type="ECO:0000259" key="9">
    <source>
        <dbReference type="Pfam" id="PF02687"/>
    </source>
</evidence>
<evidence type="ECO:0000256" key="7">
    <source>
        <dbReference type="ARBA" id="ARBA00023136"/>
    </source>
</evidence>
<keyword evidence="11" id="KW-0449">Lipoprotein</keyword>
<dbReference type="InterPro" id="IPR003838">
    <property type="entry name" value="ABC3_permease_C"/>
</dbReference>
<keyword evidence="7 8" id="KW-0472">Membrane</keyword>
<evidence type="ECO:0000256" key="4">
    <source>
        <dbReference type="ARBA" id="ARBA00022475"/>
    </source>
</evidence>
<evidence type="ECO:0000256" key="5">
    <source>
        <dbReference type="ARBA" id="ARBA00022692"/>
    </source>
</evidence>
<gene>
    <name evidence="11" type="ORF">CWE23_08075</name>
</gene>
<feature type="transmembrane region" description="Helical" evidence="8">
    <location>
        <begin position="374"/>
        <end position="394"/>
    </location>
</feature>
<dbReference type="Pfam" id="PF02687">
    <property type="entry name" value="FtsX"/>
    <property type="match status" value="1"/>
</dbReference>
<comment type="subcellular location">
    <subcellularLocation>
        <location evidence="1">Cell membrane</location>
        <topology evidence="1">Multi-pass membrane protein</topology>
    </subcellularLocation>
</comment>
<dbReference type="GO" id="GO:0042953">
    <property type="term" value="P:lipoprotein transport"/>
    <property type="evidence" value="ECO:0007669"/>
    <property type="project" value="InterPro"/>
</dbReference>
<comment type="caution">
    <text evidence="11">The sequence shown here is derived from an EMBL/GenBank/DDBJ whole genome shotgun (WGS) entry which is preliminary data.</text>
</comment>
<sequence length="409" mass="44566">MLTWSIARRFRRQRGHTGFLSFISASSTLGIVLGCAVLIVALSMMNGFQGALQNQLLRVVPHVEYQRVDGTFDDWQAIAEIAYRDEAVSSVRPVIKQTAMVQAGAEFKGVLLQGIATQADGHDVFDFIAADALQQLQQGSNTVVLGAGLAEDLAVTVGDTVTLLIAERGEDAFQAPKRHRLKVVGLFEFGGEIDHQNAYTSLATARALAGIESGVTGIQLSVRNVFSADAVAQRVGNQLPSLVYVNHWMRTHGHLYRDIELVRTVIYLVLVLVMAVACFNIVSTLVLTVTKKQAQIAMLKTMGLADWKIILVFVWQGLQNGLLGVFWGALAGMGLAWLLPDAIAALEALFAVQVLNDDIYFVSRIPSTLRWQDVTLVCSVALSMSLLATLYPAWRATRVEPARALHGSH</sequence>
<feature type="domain" description="MacB-like periplasmic core" evidence="10">
    <location>
        <begin position="25"/>
        <end position="236"/>
    </location>
</feature>
<organism evidence="11 12">
    <name type="scientific">Idiomarina aquatica</name>
    <dbReference type="NCBI Taxonomy" id="1327752"/>
    <lineage>
        <taxon>Bacteria</taxon>
        <taxon>Pseudomonadati</taxon>
        <taxon>Pseudomonadota</taxon>
        <taxon>Gammaproteobacteria</taxon>
        <taxon>Alteromonadales</taxon>
        <taxon>Idiomarinaceae</taxon>
        <taxon>Idiomarina</taxon>
    </lineage>
</organism>
<dbReference type="GO" id="GO:0098797">
    <property type="term" value="C:plasma membrane protein complex"/>
    <property type="evidence" value="ECO:0007669"/>
    <property type="project" value="TreeGrafter"/>
</dbReference>
<evidence type="ECO:0000256" key="2">
    <source>
        <dbReference type="ARBA" id="ARBA00005236"/>
    </source>
</evidence>
<dbReference type="EMBL" id="PIPS01000002">
    <property type="protein sequence ID" value="RUO43300.1"/>
    <property type="molecule type" value="Genomic_DNA"/>
</dbReference>
<dbReference type="Pfam" id="PF12704">
    <property type="entry name" value="MacB_PCD"/>
    <property type="match status" value="1"/>
</dbReference>
<protein>
    <submittedName>
        <fullName evidence="11">Lipoprotein-releasing system transmembrane subunit, LolC/LolE family</fullName>
    </submittedName>
</protein>
<reference evidence="12" key="1">
    <citation type="journal article" date="2018" name="Front. Microbiol.">
        <title>Genome-Based Analysis Reveals the Taxonomy and Diversity of the Family Idiomarinaceae.</title>
        <authorList>
            <person name="Liu Y."/>
            <person name="Lai Q."/>
            <person name="Shao Z."/>
        </authorList>
    </citation>
    <scope>NUCLEOTIDE SEQUENCE [LARGE SCALE GENOMIC DNA]</scope>
    <source>
        <strain evidence="12">SN-14</strain>
    </source>
</reference>
<comment type="similarity">
    <text evidence="2">Belongs to the ABC-4 integral membrane protein family. LolC/E subfamily.</text>
</comment>
<accession>A0AA94EFU5</accession>
<dbReference type="Proteomes" id="UP000286680">
    <property type="component" value="Unassembled WGS sequence"/>
</dbReference>
<feature type="transmembrane region" description="Helical" evidence="8">
    <location>
        <begin position="265"/>
        <end position="289"/>
    </location>
</feature>
<evidence type="ECO:0000313" key="12">
    <source>
        <dbReference type="Proteomes" id="UP000286680"/>
    </source>
</evidence>
<keyword evidence="12" id="KW-1185">Reference proteome</keyword>
<proteinExistence type="inferred from homology"/>
<feature type="transmembrane region" description="Helical" evidence="8">
    <location>
        <begin position="309"/>
        <end position="330"/>
    </location>
</feature>
<evidence type="ECO:0000256" key="8">
    <source>
        <dbReference type="SAM" id="Phobius"/>
    </source>
</evidence>
<dbReference type="PANTHER" id="PTHR30489">
    <property type="entry name" value="LIPOPROTEIN-RELEASING SYSTEM TRANSMEMBRANE PROTEIN LOLE"/>
    <property type="match status" value="1"/>
</dbReference>
<evidence type="ECO:0000259" key="10">
    <source>
        <dbReference type="Pfam" id="PF12704"/>
    </source>
</evidence>
<evidence type="ECO:0000256" key="3">
    <source>
        <dbReference type="ARBA" id="ARBA00022448"/>
    </source>
</evidence>